<organism evidence="1 2">
    <name type="scientific">Penicillium cinerascens</name>
    <dbReference type="NCBI Taxonomy" id="70096"/>
    <lineage>
        <taxon>Eukaryota</taxon>
        <taxon>Fungi</taxon>
        <taxon>Dikarya</taxon>
        <taxon>Ascomycota</taxon>
        <taxon>Pezizomycotina</taxon>
        <taxon>Eurotiomycetes</taxon>
        <taxon>Eurotiomycetidae</taxon>
        <taxon>Eurotiales</taxon>
        <taxon>Aspergillaceae</taxon>
        <taxon>Penicillium</taxon>
    </lineage>
</organism>
<evidence type="ECO:0000313" key="1">
    <source>
        <dbReference type="EMBL" id="KAJ5195190.1"/>
    </source>
</evidence>
<reference evidence="1" key="1">
    <citation type="submission" date="2022-12" db="EMBL/GenBank/DDBJ databases">
        <authorList>
            <person name="Petersen C."/>
        </authorList>
    </citation>
    <scope>NUCLEOTIDE SEQUENCE</scope>
    <source>
        <strain evidence="1">IBT 15544</strain>
    </source>
</reference>
<protein>
    <submittedName>
        <fullName evidence="1">Uncharacterized protein</fullName>
    </submittedName>
</protein>
<comment type="caution">
    <text evidence="1">The sequence shown here is derived from an EMBL/GenBank/DDBJ whole genome shotgun (WGS) entry which is preliminary data.</text>
</comment>
<proteinExistence type="predicted"/>
<dbReference type="EMBL" id="JAPQKR010000015">
    <property type="protein sequence ID" value="KAJ5195190.1"/>
    <property type="molecule type" value="Genomic_DNA"/>
</dbReference>
<name>A0A9W9MAD7_9EURO</name>
<accession>A0A9W9MAD7</accession>
<dbReference type="RefSeq" id="XP_058305678.1">
    <property type="nucleotide sequence ID" value="XM_058455690.1"/>
</dbReference>
<dbReference type="GeneID" id="83182991"/>
<dbReference type="Proteomes" id="UP001150904">
    <property type="component" value="Unassembled WGS sequence"/>
</dbReference>
<evidence type="ECO:0000313" key="2">
    <source>
        <dbReference type="Proteomes" id="UP001150904"/>
    </source>
</evidence>
<dbReference type="AlphaFoldDB" id="A0A9W9MAD7"/>
<reference evidence="1" key="2">
    <citation type="journal article" date="2023" name="IMA Fungus">
        <title>Comparative genomic study of the Penicillium genus elucidates a diverse pangenome and 15 lateral gene transfer events.</title>
        <authorList>
            <person name="Petersen C."/>
            <person name="Sorensen T."/>
            <person name="Nielsen M.R."/>
            <person name="Sondergaard T.E."/>
            <person name="Sorensen J.L."/>
            <person name="Fitzpatrick D.A."/>
            <person name="Frisvad J.C."/>
            <person name="Nielsen K.L."/>
        </authorList>
    </citation>
    <scope>NUCLEOTIDE SEQUENCE</scope>
    <source>
        <strain evidence="1">IBT 15544</strain>
    </source>
</reference>
<sequence>MATIDSPAQVTRQRLWALKINEKKEEKKVKKAKERKEGYLSTSTALAGRNRRYFRFMRNEVIAVGCDVSWRGLDRF</sequence>
<keyword evidence="2" id="KW-1185">Reference proteome</keyword>
<gene>
    <name evidence="1" type="ORF">N7498_008628</name>
</gene>